<evidence type="ECO:0000313" key="2">
    <source>
        <dbReference type="EMBL" id="JAT77706.1"/>
    </source>
</evidence>
<protein>
    <recommendedName>
        <fullName evidence="3">Chlorophyll(Ide) b reductase NOL, chloroplastic</fullName>
    </recommendedName>
</protein>
<dbReference type="GO" id="GO:0010304">
    <property type="term" value="P:PSII associated light-harvesting complex II catabolic process"/>
    <property type="evidence" value="ECO:0007669"/>
    <property type="project" value="TreeGrafter"/>
</dbReference>
<dbReference type="Pfam" id="PF00106">
    <property type="entry name" value="adh_short"/>
    <property type="match status" value="1"/>
</dbReference>
<reference evidence="2" key="1">
    <citation type="submission" date="2015-08" db="EMBL/GenBank/DDBJ databases">
        <authorList>
            <person name="Babu N.S."/>
            <person name="Beckwith C.J."/>
            <person name="Beseler K.G."/>
            <person name="Brison A."/>
            <person name="Carone J.V."/>
            <person name="Caskin T.P."/>
            <person name="Diamond M."/>
            <person name="Durham M.E."/>
            <person name="Foxe J.M."/>
            <person name="Go M."/>
            <person name="Henderson B.A."/>
            <person name="Jones I.B."/>
            <person name="McGettigan J.A."/>
            <person name="Micheletti S.J."/>
            <person name="Nasrallah M.E."/>
            <person name="Ortiz D."/>
            <person name="Piller C.R."/>
            <person name="Privatt S.R."/>
            <person name="Schneider S.L."/>
            <person name="Sharp S."/>
            <person name="Smith T.C."/>
            <person name="Stanton J.D."/>
            <person name="Ullery H.E."/>
            <person name="Wilson R.J."/>
            <person name="Serrano M.G."/>
            <person name="Buck G."/>
            <person name="Lee V."/>
            <person name="Wang Y."/>
            <person name="Carvalho R."/>
            <person name="Voegtly L."/>
            <person name="Shi R."/>
            <person name="Duckworth R."/>
            <person name="Johnson A."/>
            <person name="Loviza R."/>
            <person name="Walstead R."/>
            <person name="Shah Z."/>
            <person name="Kiflezghi M."/>
            <person name="Wade K."/>
            <person name="Ball S.L."/>
            <person name="Bradley K.W."/>
            <person name="Asai D.J."/>
            <person name="Bowman C.A."/>
            <person name="Russell D.A."/>
            <person name="Pope W.H."/>
            <person name="Jacobs-Sera D."/>
            <person name="Hendrix R.W."/>
            <person name="Hatfull G.F."/>
        </authorList>
    </citation>
    <scope>NUCLEOTIDE SEQUENCE</scope>
</reference>
<dbReference type="InterPro" id="IPR052625">
    <property type="entry name" value="Chl_b_Red"/>
</dbReference>
<dbReference type="SUPFAM" id="SSF51735">
    <property type="entry name" value="NAD(P)-binding Rossmann-fold domains"/>
    <property type="match status" value="1"/>
</dbReference>
<dbReference type="GO" id="GO:0034256">
    <property type="term" value="F:chlorophyll(ide) b reductase activity"/>
    <property type="evidence" value="ECO:0007669"/>
    <property type="project" value="TreeGrafter"/>
</dbReference>
<dbReference type="AlphaFoldDB" id="A0A1D2AEQ7"/>
<dbReference type="PANTHER" id="PTHR24314:SF21">
    <property type="entry name" value="CHLOROPHYLL(IDE) B REDUCTASE NYC1, CHLOROPLASTIC-RELATED"/>
    <property type="match status" value="1"/>
</dbReference>
<sequence length="485" mass="50028">MWSACVMPGATCRGIHKTHTIGTSSRSRARSRALHRTSCSGPGGTGPGSAHRNSDKADGHHAESRSSTSGTNSKSSPERGLEVAALRKDCVRNDKRMARRSCPANLAVASSLTLSTALALSGTNTCSGSVGAIAGAILGASFWNWHSDMLRVRARKPAPLRVVITGSSRGIGKALAREFLRAGDRVVVTSRSLADAQAAAAALVGEGVGGAPRSVIGLACDVGDAGSVEALAGAAMHQLGGVDVWINNAGTSGGFQMFKEQSLEVMESVVRTNLVGCLLCTRVALRTLGSQPTGGHVFNMDGAGAGGGPTPGFATYGATKAGIAQLLESVVRERAGKASGREGGGAALHNLSPGMALTDLLLAGATPGTKAAFNVLCEQPETVAAHLVPRMRALAARRSAGGHYLRYLTPARVLACFLAAPLRRGRYFDPAGRARYKSEAERVALAEGRRRGPRGRPAPLALLYSGSIALSYLMLATQAHAQHGM</sequence>
<feature type="region of interest" description="Disordered" evidence="1">
    <location>
        <begin position="16"/>
        <end position="82"/>
    </location>
</feature>
<organism evidence="2">
    <name type="scientific">Auxenochlorella protothecoides</name>
    <name type="common">Green microalga</name>
    <name type="synonym">Chlorella protothecoides</name>
    <dbReference type="NCBI Taxonomy" id="3075"/>
    <lineage>
        <taxon>Eukaryota</taxon>
        <taxon>Viridiplantae</taxon>
        <taxon>Chlorophyta</taxon>
        <taxon>core chlorophytes</taxon>
        <taxon>Trebouxiophyceae</taxon>
        <taxon>Chlorellales</taxon>
        <taxon>Chlorellaceae</taxon>
        <taxon>Auxenochlorella</taxon>
    </lineage>
</organism>
<dbReference type="InterPro" id="IPR002347">
    <property type="entry name" value="SDR_fam"/>
</dbReference>
<dbReference type="Gene3D" id="3.40.50.720">
    <property type="entry name" value="NAD(P)-binding Rossmann-like Domain"/>
    <property type="match status" value="1"/>
</dbReference>
<dbReference type="GO" id="GO:0015996">
    <property type="term" value="P:chlorophyll catabolic process"/>
    <property type="evidence" value="ECO:0007669"/>
    <property type="project" value="TreeGrafter"/>
</dbReference>
<proteinExistence type="predicted"/>
<dbReference type="PRINTS" id="PR00081">
    <property type="entry name" value="GDHRDH"/>
</dbReference>
<name>A0A1D2AEQ7_AUXPR</name>
<dbReference type="CDD" id="cd05233">
    <property type="entry name" value="SDR_c"/>
    <property type="match status" value="1"/>
</dbReference>
<gene>
    <name evidence="2" type="ORF">g.52346</name>
</gene>
<evidence type="ECO:0000256" key="1">
    <source>
        <dbReference type="SAM" id="MobiDB-lite"/>
    </source>
</evidence>
<feature type="compositionally biased region" description="Low complexity" evidence="1">
    <location>
        <begin position="65"/>
        <end position="75"/>
    </location>
</feature>
<dbReference type="PANTHER" id="PTHR24314">
    <property type="entry name" value="NON-SPECIFIC LIPID TRANSFER PROTEIN-RELATED"/>
    <property type="match status" value="1"/>
</dbReference>
<feature type="compositionally biased region" description="Basic and acidic residues" evidence="1">
    <location>
        <begin position="52"/>
        <end position="64"/>
    </location>
</feature>
<dbReference type="EMBL" id="GDKF01000916">
    <property type="protein sequence ID" value="JAT77706.1"/>
    <property type="molecule type" value="Transcribed_RNA"/>
</dbReference>
<accession>A0A1D2AEQ7</accession>
<evidence type="ECO:0008006" key="3">
    <source>
        <dbReference type="Google" id="ProtNLM"/>
    </source>
</evidence>
<dbReference type="InterPro" id="IPR036291">
    <property type="entry name" value="NAD(P)-bd_dom_sf"/>
</dbReference>